<dbReference type="Gene3D" id="3.40.50.1000">
    <property type="entry name" value="HAD superfamily/HAD-like"/>
    <property type="match status" value="1"/>
</dbReference>
<protein>
    <submittedName>
        <fullName evidence="1">Phosphoglycolate phosphatase, HAD superfamily</fullName>
    </submittedName>
</protein>
<reference evidence="2" key="1">
    <citation type="submission" date="2016-10" db="EMBL/GenBank/DDBJ databases">
        <authorList>
            <person name="Varghese N."/>
            <person name="Submissions S."/>
        </authorList>
    </citation>
    <scope>NUCLEOTIDE SEQUENCE [LARGE SCALE GENOMIC DNA]</scope>
    <source>
        <strain evidence="2">Jip14</strain>
    </source>
</reference>
<dbReference type="Proteomes" id="UP000198916">
    <property type="component" value="Unassembled WGS sequence"/>
</dbReference>
<evidence type="ECO:0000313" key="1">
    <source>
        <dbReference type="EMBL" id="SEK70814.1"/>
    </source>
</evidence>
<dbReference type="AlphaFoldDB" id="A0A1H7J8X3"/>
<dbReference type="InterPro" id="IPR023214">
    <property type="entry name" value="HAD_sf"/>
</dbReference>
<dbReference type="Pfam" id="PF00702">
    <property type="entry name" value="Hydrolase"/>
    <property type="match status" value="1"/>
</dbReference>
<dbReference type="InterPro" id="IPR036412">
    <property type="entry name" value="HAD-like_sf"/>
</dbReference>
<dbReference type="OrthoDB" id="791795at2"/>
<dbReference type="EMBL" id="FNZR01000002">
    <property type="protein sequence ID" value="SEK70814.1"/>
    <property type="molecule type" value="Genomic_DNA"/>
</dbReference>
<proteinExistence type="predicted"/>
<evidence type="ECO:0000313" key="2">
    <source>
        <dbReference type="Proteomes" id="UP000198916"/>
    </source>
</evidence>
<gene>
    <name evidence="1" type="ORF">SAMN05421740_102484</name>
</gene>
<dbReference type="SUPFAM" id="SSF56784">
    <property type="entry name" value="HAD-like"/>
    <property type="match status" value="1"/>
</dbReference>
<dbReference type="RefSeq" id="WP_090603723.1">
    <property type="nucleotide sequence ID" value="NZ_FNZR01000002.1"/>
</dbReference>
<name>A0A1H7J8X3_9SPHI</name>
<dbReference type="Gene3D" id="1.10.150.520">
    <property type="match status" value="1"/>
</dbReference>
<organism evidence="1 2">
    <name type="scientific">Parapedobacter koreensis</name>
    <dbReference type="NCBI Taxonomy" id="332977"/>
    <lineage>
        <taxon>Bacteria</taxon>
        <taxon>Pseudomonadati</taxon>
        <taxon>Bacteroidota</taxon>
        <taxon>Sphingobacteriia</taxon>
        <taxon>Sphingobacteriales</taxon>
        <taxon>Sphingobacteriaceae</taxon>
        <taxon>Parapedobacter</taxon>
    </lineage>
</organism>
<dbReference type="STRING" id="332977.SAMN05421740_102484"/>
<sequence>MLTYADIDSAKKAVVFELDDVLFPRKDYLLQVYYLFANLLEYTETAPPAGDLTDFFKTAYTHHGEEGIFERAAEAFGIDHKYKEHFDSLHLAARLPLRLLLYKPMLEMMQALHQHGKRLFVLTEGNPTMQLNKLKHMEWDGLDKVINVYFHEELLKRQLDPLAFLLADNGLHVQDVLYIHAAGRPALAGTLGIDSINAERFWNP</sequence>
<accession>A0A1H7J8X3</accession>
<keyword evidence="2" id="KW-1185">Reference proteome</keyword>